<organism evidence="1 2">
    <name type="scientific">Staphylococcus hyicus</name>
    <dbReference type="NCBI Taxonomy" id="1284"/>
    <lineage>
        <taxon>Bacteria</taxon>
        <taxon>Bacillati</taxon>
        <taxon>Bacillota</taxon>
        <taxon>Bacilli</taxon>
        <taxon>Bacillales</taxon>
        <taxon>Staphylococcaceae</taxon>
        <taxon>Staphylococcus</taxon>
    </lineage>
</organism>
<accession>A0A0A8HNY1</accession>
<dbReference type="AlphaFoldDB" id="A0A0A8HNY1"/>
<dbReference type="HOGENOM" id="CLU_2883727_0_0_9"/>
<dbReference type="EMBL" id="QXVO01000001">
    <property type="protein sequence ID" value="RIO47814.1"/>
    <property type="molecule type" value="Genomic_DNA"/>
</dbReference>
<evidence type="ECO:0000313" key="2">
    <source>
        <dbReference type="Proteomes" id="UP000285625"/>
    </source>
</evidence>
<proteinExistence type="predicted"/>
<dbReference type="GeneID" id="41072402"/>
<evidence type="ECO:0000313" key="1">
    <source>
        <dbReference type="EMBL" id="RIO47814.1"/>
    </source>
</evidence>
<protein>
    <submittedName>
        <fullName evidence="1">Uncharacterized protein</fullName>
    </submittedName>
</protein>
<dbReference type="Proteomes" id="UP000285625">
    <property type="component" value="Unassembled WGS sequence"/>
</dbReference>
<sequence>MSVEMILFFIVAPLIIVFGNLVLAPKFQRHIPMRVHVTSCIIGLLLYTVGAALAYYFLLQGKI</sequence>
<dbReference type="RefSeq" id="WP_039644332.1">
    <property type="nucleotide sequence ID" value="NZ_CP008747.1"/>
</dbReference>
<dbReference type="STRING" id="1284.SHYC_02830"/>
<reference evidence="1 2" key="1">
    <citation type="journal article" date="2016" name="Front. Microbiol.">
        <title>Comprehensive Phylogenetic Analysis of Bovine Non-aureus Staphylococci Species Based on Whole-Genome Sequencing.</title>
        <authorList>
            <person name="Naushad S."/>
            <person name="Barkema H.W."/>
            <person name="Luby C."/>
            <person name="Condas L.A."/>
            <person name="Nobrega D.B."/>
            <person name="Carson D.A."/>
            <person name="De Buck J."/>
        </authorList>
    </citation>
    <scope>NUCLEOTIDE SEQUENCE [LARGE SCALE GENOMIC DNA]</scope>
    <source>
        <strain evidence="1 2">SNUC 5959</strain>
    </source>
</reference>
<dbReference type="KEGG" id="shu:SHYC_02830"/>
<gene>
    <name evidence="1" type="ORF">BUZ57_00650</name>
</gene>
<comment type="caution">
    <text evidence="1">The sequence shown here is derived from an EMBL/GenBank/DDBJ whole genome shotgun (WGS) entry which is preliminary data.</text>
</comment>
<name>A0A0A8HNY1_STAHY</name>